<dbReference type="InterPro" id="IPR005158">
    <property type="entry name" value="BTAD"/>
</dbReference>
<dbReference type="Pfam" id="PF03704">
    <property type="entry name" value="BTAD"/>
    <property type="match status" value="1"/>
</dbReference>
<dbReference type="EMBL" id="JBHRVD010000001">
    <property type="protein sequence ID" value="MFC3326702.1"/>
    <property type="molecule type" value="Genomic_DNA"/>
</dbReference>
<protein>
    <submittedName>
        <fullName evidence="2">BTAD domain-containing putative transcriptional regulator</fullName>
    </submittedName>
</protein>
<evidence type="ECO:0000313" key="2">
    <source>
        <dbReference type="EMBL" id="MFC3326702.1"/>
    </source>
</evidence>
<dbReference type="SMART" id="SM01043">
    <property type="entry name" value="BTAD"/>
    <property type="match status" value="1"/>
</dbReference>
<organism evidence="2 3">
    <name type="scientific">Mesorhizobium cantuariense</name>
    <dbReference type="NCBI Taxonomy" id="1300275"/>
    <lineage>
        <taxon>Bacteria</taxon>
        <taxon>Pseudomonadati</taxon>
        <taxon>Pseudomonadota</taxon>
        <taxon>Alphaproteobacteria</taxon>
        <taxon>Hyphomicrobiales</taxon>
        <taxon>Phyllobacteriaceae</taxon>
        <taxon>Mesorhizobium</taxon>
    </lineage>
</organism>
<dbReference type="PANTHER" id="PTHR35807">
    <property type="entry name" value="TRANSCRIPTIONAL REGULATOR REDD-RELATED"/>
    <property type="match status" value="1"/>
</dbReference>
<sequence length="661" mass="72289">MPVLSVRLLGPLMISRNDVPVALPSSRKLRALFAYLAMAPHPVGRSRLCELLWDVPNDPRGELRWCLSKLRGALDAPGRHRVATQGDTVALDLSDCLVDALEISQAATQGLGTLDVERLRVLAGLFAGDFLDGLELERSPHFNSWLTTQRRRFHSCHAAVLEQLVGSLPGDCDEVIAHLDTWVELAPFDTRAHAALLAGLAERGKIGAAEAHLAAAEQLFRSEELDFAPLRAAWRAIRDQRPGASLRAACLSTLSPLVATPAAPGPVEPSHASLAVMPFVEEIGGTRGGLADGFTHDIITRLAKLRDFFVIARGSVFALAEKNIAPEDAGRRLNVDYVATGTVRSPPGRLIVSVELIEVRTARIVWAETFERRPDDIFSVLDDIGNSIVSSISAEIETVERNRAMLKAPSSLNAWEAYHRGLWHMYRFTQAENEQARHFFAQALQLDPTFARAYAGLSFTHWQNAFQRWGDRDRESALAFESAGHSLLVDDHNPAAHWAMGRALWLRGEQDSSLIELERAVDLSPNFALGHYALSFVHSQSGDPQAAIGSSDHSRHLSPFDPLLFGMLGARAMAHVRLGQFEEAAEWALKAAARPNAHAIILAIAAHCLALAGRLDEARGFAAAIRKTLPSYGVDDFIGTFRFEPDAVALFRQGARRIGLG</sequence>
<dbReference type="SUPFAM" id="SSF48452">
    <property type="entry name" value="TPR-like"/>
    <property type="match status" value="1"/>
</dbReference>
<reference evidence="3" key="1">
    <citation type="journal article" date="2019" name="Int. J. Syst. Evol. Microbiol.">
        <title>The Global Catalogue of Microorganisms (GCM) 10K type strain sequencing project: providing services to taxonomists for standard genome sequencing and annotation.</title>
        <authorList>
            <consortium name="The Broad Institute Genomics Platform"/>
            <consortium name="The Broad Institute Genome Sequencing Center for Infectious Disease"/>
            <person name="Wu L."/>
            <person name="Ma J."/>
        </authorList>
    </citation>
    <scope>NUCLEOTIDE SEQUENCE [LARGE SCALE GENOMIC DNA]</scope>
    <source>
        <strain evidence="3">ICMP 19515</strain>
    </source>
</reference>
<dbReference type="RefSeq" id="WP_378985741.1">
    <property type="nucleotide sequence ID" value="NZ_JBHRVD010000001.1"/>
</dbReference>
<evidence type="ECO:0000259" key="1">
    <source>
        <dbReference type="SMART" id="SM01043"/>
    </source>
</evidence>
<dbReference type="Gene3D" id="1.25.40.10">
    <property type="entry name" value="Tetratricopeptide repeat domain"/>
    <property type="match status" value="2"/>
</dbReference>
<feature type="domain" description="Bacterial transcriptional activator" evidence="1">
    <location>
        <begin position="98"/>
        <end position="238"/>
    </location>
</feature>
<dbReference type="InterPro" id="IPR036388">
    <property type="entry name" value="WH-like_DNA-bd_sf"/>
</dbReference>
<accession>A0ABV7N059</accession>
<proteinExistence type="predicted"/>
<comment type="caution">
    <text evidence="2">The sequence shown here is derived from an EMBL/GenBank/DDBJ whole genome shotgun (WGS) entry which is preliminary data.</text>
</comment>
<dbReference type="Proteomes" id="UP001595648">
    <property type="component" value="Unassembled WGS sequence"/>
</dbReference>
<dbReference type="Gene3D" id="1.10.10.10">
    <property type="entry name" value="Winged helix-like DNA-binding domain superfamily/Winged helix DNA-binding domain"/>
    <property type="match status" value="1"/>
</dbReference>
<dbReference type="InterPro" id="IPR011990">
    <property type="entry name" value="TPR-like_helical_dom_sf"/>
</dbReference>
<evidence type="ECO:0000313" key="3">
    <source>
        <dbReference type="Proteomes" id="UP001595648"/>
    </source>
</evidence>
<gene>
    <name evidence="2" type="ORF">ACFOJ9_33835</name>
</gene>
<dbReference type="InterPro" id="IPR051677">
    <property type="entry name" value="AfsR-DnrI-RedD_regulator"/>
</dbReference>
<name>A0ABV7N059_9HYPH</name>
<keyword evidence="3" id="KW-1185">Reference proteome</keyword>